<organism evidence="8 9">
    <name type="scientific">Aspergillus bombycis</name>
    <dbReference type="NCBI Taxonomy" id="109264"/>
    <lineage>
        <taxon>Eukaryota</taxon>
        <taxon>Fungi</taxon>
        <taxon>Dikarya</taxon>
        <taxon>Ascomycota</taxon>
        <taxon>Pezizomycotina</taxon>
        <taxon>Eurotiomycetes</taxon>
        <taxon>Eurotiomycetidae</taxon>
        <taxon>Eurotiales</taxon>
        <taxon>Aspergillaceae</taxon>
        <taxon>Aspergillus</taxon>
    </lineage>
</organism>
<comment type="subcellular location">
    <subcellularLocation>
        <location evidence="1">Membrane</location>
        <topology evidence="1">Multi-pass membrane protein</topology>
    </subcellularLocation>
</comment>
<evidence type="ECO:0000256" key="3">
    <source>
        <dbReference type="ARBA" id="ARBA00022989"/>
    </source>
</evidence>
<dbReference type="PANTHER" id="PTHR37539">
    <property type="entry name" value="SECRETED PROTEIN-RELATED"/>
    <property type="match status" value="1"/>
</dbReference>
<dbReference type="AlphaFoldDB" id="A0A1F8AC95"/>
<evidence type="ECO:0000256" key="6">
    <source>
        <dbReference type="SAM" id="Phobius"/>
    </source>
</evidence>
<evidence type="ECO:0000259" key="7">
    <source>
        <dbReference type="Pfam" id="PF09995"/>
    </source>
</evidence>
<dbReference type="STRING" id="109264.A0A1F8AC95"/>
<evidence type="ECO:0000256" key="2">
    <source>
        <dbReference type="ARBA" id="ARBA00022692"/>
    </source>
</evidence>
<feature type="compositionally biased region" description="Acidic residues" evidence="5">
    <location>
        <begin position="627"/>
        <end position="640"/>
    </location>
</feature>
<keyword evidence="3 6" id="KW-1133">Transmembrane helix</keyword>
<dbReference type="Pfam" id="PF09995">
    <property type="entry name" value="MPAB_Lcp_cat"/>
    <property type="match status" value="1"/>
</dbReference>
<feature type="region of interest" description="Disordered" evidence="5">
    <location>
        <begin position="624"/>
        <end position="671"/>
    </location>
</feature>
<evidence type="ECO:0000313" key="9">
    <source>
        <dbReference type="Proteomes" id="UP000179179"/>
    </source>
</evidence>
<feature type="transmembrane region" description="Helical" evidence="6">
    <location>
        <begin position="697"/>
        <end position="718"/>
    </location>
</feature>
<dbReference type="GO" id="GO:0016491">
    <property type="term" value="F:oxidoreductase activity"/>
    <property type="evidence" value="ECO:0007669"/>
    <property type="project" value="InterPro"/>
</dbReference>
<feature type="transmembrane region" description="Helical" evidence="6">
    <location>
        <begin position="785"/>
        <end position="805"/>
    </location>
</feature>
<dbReference type="InterPro" id="IPR018713">
    <property type="entry name" value="MPAB/Lcp_cat_dom"/>
</dbReference>
<evidence type="ECO:0000256" key="5">
    <source>
        <dbReference type="SAM" id="MobiDB-lite"/>
    </source>
</evidence>
<dbReference type="InterPro" id="IPR037473">
    <property type="entry name" value="Lcp-like"/>
</dbReference>
<dbReference type="GO" id="GO:0016020">
    <property type="term" value="C:membrane"/>
    <property type="evidence" value="ECO:0007669"/>
    <property type="project" value="UniProtKB-SubCell"/>
</dbReference>
<keyword evidence="4 6" id="KW-0472">Membrane</keyword>
<dbReference type="InterPro" id="IPR004776">
    <property type="entry name" value="Mem_transp_PIN-like"/>
</dbReference>
<accession>A0A1F8AC95</accession>
<dbReference type="OrthoDB" id="6361347at2759"/>
<dbReference type="EMBL" id="LYCR01000009">
    <property type="protein sequence ID" value="OGM49352.1"/>
    <property type="molecule type" value="Genomic_DNA"/>
</dbReference>
<dbReference type="GeneID" id="34446958"/>
<evidence type="ECO:0000256" key="4">
    <source>
        <dbReference type="ARBA" id="ARBA00023136"/>
    </source>
</evidence>
<dbReference type="Proteomes" id="UP000179179">
    <property type="component" value="Unassembled WGS sequence"/>
</dbReference>
<name>A0A1F8AC95_9EURO</name>
<evidence type="ECO:0000313" key="8">
    <source>
        <dbReference type="EMBL" id="OGM49352.1"/>
    </source>
</evidence>
<comment type="caution">
    <text evidence="8">The sequence shown here is derived from an EMBL/GenBank/DDBJ whole genome shotgun (WGS) entry which is preliminary data.</text>
</comment>
<keyword evidence="9" id="KW-1185">Reference proteome</keyword>
<proteinExistence type="predicted"/>
<reference evidence="8 9" key="1">
    <citation type="journal article" date="2016" name="Genome Biol. Evol.">
        <title>Draft genome sequence of an aflatoxigenic Aspergillus species, A. bombycis.</title>
        <authorList>
            <person name="Moore G.G."/>
            <person name="Mack B.M."/>
            <person name="Beltz S.B."/>
            <person name="Gilbert M.K."/>
        </authorList>
    </citation>
    <scope>NUCLEOTIDE SEQUENCE [LARGE SCALE GENOMIC DNA]</scope>
    <source>
        <strain evidence="9">NRRL 26010</strain>
    </source>
</reference>
<feature type="transmembrane region" description="Helical" evidence="6">
    <location>
        <begin position="817"/>
        <end position="838"/>
    </location>
</feature>
<feature type="transmembrane region" description="Helical" evidence="6">
    <location>
        <begin position="850"/>
        <end position="873"/>
    </location>
</feature>
<dbReference type="GO" id="GO:0055085">
    <property type="term" value="P:transmembrane transport"/>
    <property type="evidence" value="ECO:0007669"/>
    <property type="project" value="InterPro"/>
</dbReference>
<evidence type="ECO:0000256" key="1">
    <source>
        <dbReference type="ARBA" id="ARBA00004141"/>
    </source>
</evidence>
<keyword evidence="2 6" id="KW-0812">Transmembrane</keyword>
<dbReference type="PANTHER" id="PTHR37539:SF1">
    <property type="entry name" value="ER-BOUND OXYGENASE MPAB_MPAB'_RUBBER OXYGENASE CATALYTIC DOMAIN-CONTAINING PROTEIN"/>
    <property type="match status" value="1"/>
</dbReference>
<feature type="domain" description="ER-bound oxygenase mpaB/mpaB'/Rubber oxygenase catalytic" evidence="7">
    <location>
        <begin position="122"/>
        <end position="345"/>
    </location>
</feature>
<dbReference type="RefSeq" id="XP_022393069.1">
    <property type="nucleotide sequence ID" value="XM_022530698.1"/>
</dbReference>
<protein>
    <submittedName>
        <fullName evidence="8">Auxin Efflux Carrier superfamily</fullName>
    </submittedName>
</protein>
<sequence>MAQQKSTNAKIYKCWGYTFEWIDGLHSPVEQLHSTMLNYDKLVDECLDRLDEISPPGSARAKSTGRSDARTPKRDLYSLLEQHAKDDPKLDELWSEINTVPDWVDWEQIKRGQEVFFRYGTPILNVLGFQSLLGGMGSPRVVETLARTGGFSADVVRRRLLETLQHILQVSLSLDSIKPGGKGHISSVRVRLLHGSVRRRVLSLVKNRPEYYDIKKYGIPINDLDCIGTIHTFSTSVVFLGLPRQGIFLRNQEIDDYIALWRLVAYYMGTPTECFETTARARAMMESISVSELDPTDTGRILAQNIIIGLENTAPTYASKEYLEAMARKLNGDELSDRLDLPRPSLYYQALVYGQCIMVMAACYGLRALPILDHAFIKLRRKLYYSLIMDEKDGLGGESFFEFKYVPFYSRTTRLGKRRVSQPAWCGVETLGLIMVDDGTVVPLVGALQACVSVLLTMSYGVAAQRLRLIQEPSINDMAGLGVKLFLPALIIINLGEQLQLGNALNYIPVLSTAPPIPSRKLIITSPLPVWSILYTCASIGLAYFVSKGLKLPPWVTPACAFNNTTSLPLLLLQSLESVGSLKPIIRDGDTESEAISRAQSYFLLCAVVSKTIGYVVGPKLLQDGNESTDTENQEADTDPETQIGTTEHDHVDEETSLLPQRAQKARRNISSSIRHGTRRISSMLPKRIRQRLMAPFESPFADVAIGCTVIGVVLGLVPQLHKAFFNKYEDGGIFNAWLTSSVKNIGKLFTTFQIFVVGCKLGVSFEKMKTSGDSGRMPLKAIGTIFLVRLVIWPALSISLIYGLAKRTNIVLTDPILWFSLMLMPAGPPALVISGLAELAQISELEKMAIAKSLTAMYVLSPFVCFSITGALKASQAALEQRNSA</sequence>
<gene>
    <name evidence="8" type="ORF">ABOM_003568</name>
</gene>
<dbReference type="Pfam" id="PF03547">
    <property type="entry name" value="Mem_trans"/>
    <property type="match status" value="1"/>
</dbReference>